<sequence>MTKKYTYQRKHKAVTTVRPQTFRFLDLPLELRRFVYNFLPIRTKHTVIYGGMPENHLSEDKPATFTLNTKIISAQLLCTCRQINLEAKPYVERILAVIKEDIPRITMD</sequence>
<name>A0ACB6RSI2_9PLEO</name>
<accession>A0ACB6RSI2</accession>
<organism evidence="1 2">
    <name type="scientific">Macroventuria anomochaeta</name>
    <dbReference type="NCBI Taxonomy" id="301207"/>
    <lineage>
        <taxon>Eukaryota</taxon>
        <taxon>Fungi</taxon>
        <taxon>Dikarya</taxon>
        <taxon>Ascomycota</taxon>
        <taxon>Pezizomycotina</taxon>
        <taxon>Dothideomycetes</taxon>
        <taxon>Pleosporomycetidae</taxon>
        <taxon>Pleosporales</taxon>
        <taxon>Pleosporineae</taxon>
        <taxon>Didymellaceae</taxon>
        <taxon>Macroventuria</taxon>
    </lineage>
</organism>
<dbReference type="EMBL" id="MU006729">
    <property type="protein sequence ID" value="KAF2624739.1"/>
    <property type="molecule type" value="Genomic_DNA"/>
</dbReference>
<proteinExistence type="predicted"/>
<reference evidence="1" key="1">
    <citation type="journal article" date="2020" name="Stud. Mycol.">
        <title>101 Dothideomycetes genomes: a test case for predicting lifestyles and emergence of pathogens.</title>
        <authorList>
            <person name="Haridas S."/>
            <person name="Albert R."/>
            <person name="Binder M."/>
            <person name="Bloem J."/>
            <person name="Labutti K."/>
            <person name="Salamov A."/>
            <person name="Andreopoulos B."/>
            <person name="Baker S."/>
            <person name="Barry K."/>
            <person name="Bills G."/>
            <person name="Bluhm B."/>
            <person name="Cannon C."/>
            <person name="Castanera R."/>
            <person name="Culley D."/>
            <person name="Daum C."/>
            <person name="Ezra D."/>
            <person name="Gonzalez J."/>
            <person name="Henrissat B."/>
            <person name="Kuo A."/>
            <person name="Liang C."/>
            <person name="Lipzen A."/>
            <person name="Lutzoni F."/>
            <person name="Magnuson J."/>
            <person name="Mondo S."/>
            <person name="Nolan M."/>
            <person name="Ohm R."/>
            <person name="Pangilinan J."/>
            <person name="Park H.-J."/>
            <person name="Ramirez L."/>
            <person name="Alfaro M."/>
            <person name="Sun H."/>
            <person name="Tritt A."/>
            <person name="Yoshinaga Y."/>
            <person name="Zwiers L.-H."/>
            <person name="Turgeon B."/>
            <person name="Goodwin S."/>
            <person name="Spatafora J."/>
            <person name="Crous P."/>
            <person name="Grigoriev I."/>
        </authorList>
    </citation>
    <scope>NUCLEOTIDE SEQUENCE</scope>
    <source>
        <strain evidence="1">CBS 525.71</strain>
    </source>
</reference>
<evidence type="ECO:0000313" key="2">
    <source>
        <dbReference type="Proteomes" id="UP000799754"/>
    </source>
</evidence>
<dbReference type="Proteomes" id="UP000799754">
    <property type="component" value="Unassembled WGS sequence"/>
</dbReference>
<evidence type="ECO:0000313" key="1">
    <source>
        <dbReference type="EMBL" id="KAF2624739.1"/>
    </source>
</evidence>
<comment type="caution">
    <text evidence="1">The sequence shown here is derived from an EMBL/GenBank/DDBJ whole genome shotgun (WGS) entry which is preliminary data.</text>
</comment>
<protein>
    <submittedName>
        <fullName evidence="1">Uncharacterized protein</fullName>
    </submittedName>
</protein>
<gene>
    <name evidence="1" type="ORF">BU25DRAFT_413284</name>
</gene>
<keyword evidence="2" id="KW-1185">Reference proteome</keyword>